<gene>
    <name evidence="1" type="ORF">D5R40_06495</name>
</gene>
<evidence type="ECO:0000313" key="2">
    <source>
        <dbReference type="Proteomes" id="UP000269154"/>
    </source>
</evidence>
<reference evidence="1 2" key="1">
    <citation type="journal article" date="2018" name="ACS Chem. Biol.">
        <title>Ketoreductase domain dysfunction expands chemodiversity: malyngamide biosynthesis in the cyanobacterium Okeania hirsuta.</title>
        <authorList>
            <person name="Moss N.A."/>
            <person name="Leao T."/>
            <person name="Rankin M."/>
            <person name="McCullough T.M."/>
            <person name="Qu P."/>
            <person name="Korobeynikov A."/>
            <person name="Smith J.L."/>
            <person name="Gerwick L."/>
            <person name="Gerwick W.H."/>
        </authorList>
    </citation>
    <scope>NUCLEOTIDE SEQUENCE [LARGE SCALE GENOMIC DNA]</scope>
    <source>
        <strain evidence="1 2">PAB10Feb10-1</strain>
    </source>
</reference>
<name>A0A3N6PBU5_9CYAN</name>
<keyword evidence="2" id="KW-1185">Reference proteome</keyword>
<evidence type="ECO:0000313" key="1">
    <source>
        <dbReference type="EMBL" id="RQH50273.1"/>
    </source>
</evidence>
<comment type="caution">
    <text evidence="1">The sequence shown here is derived from an EMBL/GenBank/DDBJ whole genome shotgun (WGS) entry which is preliminary data.</text>
</comment>
<accession>A0A3N6PBU5</accession>
<sequence>MSLVHSQTAVNEIVNQLQKEISSRVEKRTKTYTKIPYLFMKIVILIKFAHLTNKNLSINIEKYYFL</sequence>
<protein>
    <submittedName>
        <fullName evidence="1">Uncharacterized protein</fullName>
    </submittedName>
</protein>
<dbReference type="Proteomes" id="UP000269154">
    <property type="component" value="Unassembled WGS sequence"/>
</dbReference>
<proteinExistence type="predicted"/>
<dbReference type="EMBL" id="RCBY01000023">
    <property type="protein sequence ID" value="RQH50273.1"/>
    <property type="molecule type" value="Genomic_DNA"/>
</dbReference>
<dbReference type="RefSeq" id="WP_124154390.1">
    <property type="nucleotide sequence ID" value="NZ_CAWOLW010000146.1"/>
</dbReference>
<dbReference type="AlphaFoldDB" id="A0A3N6PBU5"/>
<organism evidence="1 2">
    <name type="scientific">Okeania hirsuta</name>
    <dbReference type="NCBI Taxonomy" id="1458930"/>
    <lineage>
        <taxon>Bacteria</taxon>
        <taxon>Bacillati</taxon>
        <taxon>Cyanobacteriota</taxon>
        <taxon>Cyanophyceae</taxon>
        <taxon>Oscillatoriophycideae</taxon>
        <taxon>Oscillatoriales</taxon>
        <taxon>Microcoleaceae</taxon>
        <taxon>Okeania</taxon>
    </lineage>
</organism>